<evidence type="ECO:0000313" key="5">
    <source>
        <dbReference type="Proteomes" id="UP000199599"/>
    </source>
</evidence>
<name>A0A1I1SIY1_9LACO</name>
<dbReference type="STRING" id="1505723.SAMN04487792_0875"/>
<evidence type="ECO:0000256" key="1">
    <source>
        <dbReference type="ARBA" id="ARBA00022741"/>
    </source>
</evidence>
<keyword evidence="2 4" id="KW-0067">ATP-binding</keyword>
<dbReference type="PROSITE" id="PS50893">
    <property type="entry name" value="ABC_TRANSPORTER_2"/>
    <property type="match status" value="1"/>
</dbReference>
<organism evidence="4 5">
    <name type="scientific">Lactobacillus bombicola</name>
    <dbReference type="NCBI Taxonomy" id="1505723"/>
    <lineage>
        <taxon>Bacteria</taxon>
        <taxon>Bacillati</taxon>
        <taxon>Bacillota</taxon>
        <taxon>Bacilli</taxon>
        <taxon>Lactobacillales</taxon>
        <taxon>Lactobacillaceae</taxon>
        <taxon>Lactobacillus</taxon>
    </lineage>
</organism>
<evidence type="ECO:0000256" key="2">
    <source>
        <dbReference type="ARBA" id="ARBA00022840"/>
    </source>
</evidence>
<dbReference type="GO" id="GO:0005886">
    <property type="term" value="C:plasma membrane"/>
    <property type="evidence" value="ECO:0007669"/>
    <property type="project" value="TreeGrafter"/>
</dbReference>
<dbReference type="InterPro" id="IPR015854">
    <property type="entry name" value="ABC_transpr_LolD-like"/>
</dbReference>
<dbReference type="PANTHER" id="PTHR24220:SF86">
    <property type="entry name" value="ABC TRANSPORTER ABCH.1"/>
    <property type="match status" value="1"/>
</dbReference>
<dbReference type="InterPro" id="IPR017871">
    <property type="entry name" value="ABC_transporter-like_CS"/>
</dbReference>
<evidence type="ECO:0000313" key="4">
    <source>
        <dbReference type="EMBL" id="SFD44608.1"/>
    </source>
</evidence>
<feature type="domain" description="ABC transporter" evidence="3">
    <location>
        <begin position="2"/>
        <end position="219"/>
    </location>
</feature>
<dbReference type="SMART" id="SM00382">
    <property type="entry name" value="AAA"/>
    <property type="match status" value="1"/>
</dbReference>
<dbReference type="SUPFAM" id="SSF52540">
    <property type="entry name" value="P-loop containing nucleoside triphosphate hydrolases"/>
    <property type="match status" value="1"/>
</dbReference>
<dbReference type="GO" id="GO:0016887">
    <property type="term" value="F:ATP hydrolysis activity"/>
    <property type="evidence" value="ECO:0007669"/>
    <property type="project" value="InterPro"/>
</dbReference>
<dbReference type="PANTHER" id="PTHR24220">
    <property type="entry name" value="IMPORT ATP-BINDING PROTEIN"/>
    <property type="match status" value="1"/>
</dbReference>
<dbReference type="GO" id="GO:0022857">
    <property type="term" value="F:transmembrane transporter activity"/>
    <property type="evidence" value="ECO:0007669"/>
    <property type="project" value="TreeGrafter"/>
</dbReference>
<reference evidence="5" key="1">
    <citation type="submission" date="2016-10" db="EMBL/GenBank/DDBJ databases">
        <authorList>
            <person name="Varghese N."/>
            <person name="Submissions S."/>
        </authorList>
    </citation>
    <scope>NUCLEOTIDE SEQUENCE [LARGE SCALE GENOMIC DNA]</scope>
    <source>
        <strain evidence="5">R-53102</strain>
    </source>
</reference>
<accession>A0A1I1SIY1</accession>
<dbReference type="Proteomes" id="UP000199599">
    <property type="component" value="Unassembled WGS sequence"/>
</dbReference>
<protein>
    <submittedName>
        <fullName evidence="4">Putative ABC transport system ATP-binding protein</fullName>
    </submittedName>
</protein>
<dbReference type="InterPro" id="IPR003593">
    <property type="entry name" value="AAA+_ATPase"/>
</dbReference>
<sequence>MIKVEHLTKKFKEKTIFENINCNLETGKSYAIVGNSGAGKTTFLNVLSGLEEPTAGKVFIDDLLVNAKNQRKLYREDCGFVFQNFALIDTETVRQNLRLGLANQKLAKTEADAKMKAALSQVGLASIPLKQKIYTLSGGEQQRVALARVILKEPKEIFADEPTGSLDADNGKIVLKTLLTGFDPTATVVIATHDPAVWQQCDYVIKIANKKITITNKEVYK</sequence>
<dbReference type="InterPro" id="IPR027417">
    <property type="entry name" value="P-loop_NTPase"/>
</dbReference>
<dbReference type="GO" id="GO:0005524">
    <property type="term" value="F:ATP binding"/>
    <property type="evidence" value="ECO:0007669"/>
    <property type="project" value="UniProtKB-KW"/>
</dbReference>
<dbReference type="EMBL" id="FOMN01000004">
    <property type="protein sequence ID" value="SFD44608.1"/>
    <property type="molecule type" value="Genomic_DNA"/>
</dbReference>
<evidence type="ECO:0000259" key="3">
    <source>
        <dbReference type="PROSITE" id="PS50893"/>
    </source>
</evidence>
<dbReference type="Gene3D" id="3.40.50.300">
    <property type="entry name" value="P-loop containing nucleotide triphosphate hydrolases"/>
    <property type="match status" value="1"/>
</dbReference>
<gene>
    <name evidence="4" type="ORF">SAMN04487792_0875</name>
</gene>
<keyword evidence="1" id="KW-0547">Nucleotide-binding</keyword>
<dbReference type="RefSeq" id="WP_090093006.1">
    <property type="nucleotide sequence ID" value="NZ_CBCRVU010000001.1"/>
</dbReference>
<dbReference type="InterPro" id="IPR003439">
    <property type="entry name" value="ABC_transporter-like_ATP-bd"/>
</dbReference>
<dbReference type="Pfam" id="PF00005">
    <property type="entry name" value="ABC_tran"/>
    <property type="match status" value="1"/>
</dbReference>
<dbReference type="AlphaFoldDB" id="A0A1I1SIY1"/>
<proteinExistence type="predicted"/>
<dbReference type="PROSITE" id="PS00211">
    <property type="entry name" value="ABC_TRANSPORTER_1"/>
    <property type="match status" value="1"/>
</dbReference>